<accession>A0A9X8JHR3</accession>
<sequence>MREWPMYPENAKHSYNTLSLLASVTIASTHRYTFIACQKIKDVYEYAEQNQTRQDAGYGIFSGYHHQPDGGILRTTPTGWAG</sequence>
<organism evidence="1 2">
    <name type="scientific">Pectobacterium zantedeschiae</name>
    <dbReference type="NCBI Taxonomy" id="2034769"/>
    <lineage>
        <taxon>Bacteria</taxon>
        <taxon>Pseudomonadati</taxon>
        <taxon>Pseudomonadota</taxon>
        <taxon>Gammaproteobacteria</taxon>
        <taxon>Enterobacterales</taxon>
        <taxon>Pectobacteriaceae</taxon>
        <taxon>Pectobacterium</taxon>
    </lineage>
</organism>
<protein>
    <submittedName>
        <fullName evidence="1">Uncharacterized protein</fullName>
    </submittedName>
</protein>
<dbReference type="EMBL" id="NWTM01000004">
    <property type="protein sequence ID" value="RYC39948.1"/>
    <property type="molecule type" value="Genomic_DNA"/>
</dbReference>
<proteinExistence type="predicted"/>
<dbReference type="AlphaFoldDB" id="A0A9X8JHR3"/>
<name>A0A9X8JHR3_9GAMM</name>
<keyword evidence="2" id="KW-1185">Reference proteome</keyword>
<evidence type="ECO:0000313" key="1">
    <source>
        <dbReference type="EMBL" id="RYC39948.1"/>
    </source>
</evidence>
<dbReference type="Proteomes" id="UP001138460">
    <property type="component" value="Unassembled WGS sequence"/>
</dbReference>
<gene>
    <name evidence="1" type="ORF">CLR69_19500</name>
</gene>
<comment type="caution">
    <text evidence="1">The sequence shown here is derived from an EMBL/GenBank/DDBJ whole genome shotgun (WGS) entry which is preliminary data.</text>
</comment>
<evidence type="ECO:0000313" key="2">
    <source>
        <dbReference type="Proteomes" id="UP001138460"/>
    </source>
</evidence>
<reference evidence="1 2" key="1">
    <citation type="journal article" date="2018" name="Syst. Appl. Microbiol.">
        <title>Pectobacterium zantedeschiae sp. nov. a new species of a soft rot pathogen isolated from Calla lily (Zantedeschia spp.).</title>
        <authorList>
            <person name="Waleron M."/>
            <person name="Misztak A."/>
            <person name="Waleron M."/>
            <person name="Franczuk M."/>
            <person name="Jonca J."/>
            <person name="Wielgomas B."/>
            <person name="Mikicinski A."/>
            <person name="Popovic T."/>
            <person name="Waleron K."/>
        </authorList>
    </citation>
    <scope>NUCLEOTIDE SEQUENCE [LARGE SCALE GENOMIC DNA]</scope>
    <source>
        <strain evidence="1 2">9M</strain>
    </source>
</reference>